<name>A0A0B0N785_GOSAR</name>
<organism evidence="1 2">
    <name type="scientific">Gossypium arboreum</name>
    <name type="common">Tree cotton</name>
    <name type="synonym">Gossypium nanking</name>
    <dbReference type="NCBI Taxonomy" id="29729"/>
    <lineage>
        <taxon>Eukaryota</taxon>
        <taxon>Viridiplantae</taxon>
        <taxon>Streptophyta</taxon>
        <taxon>Embryophyta</taxon>
        <taxon>Tracheophyta</taxon>
        <taxon>Spermatophyta</taxon>
        <taxon>Magnoliopsida</taxon>
        <taxon>eudicotyledons</taxon>
        <taxon>Gunneridae</taxon>
        <taxon>Pentapetalae</taxon>
        <taxon>rosids</taxon>
        <taxon>malvids</taxon>
        <taxon>Malvales</taxon>
        <taxon>Malvaceae</taxon>
        <taxon>Malvoideae</taxon>
        <taxon>Gossypium</taxon>
    </lineage>
</organism>
<keyword evidence="2" id="KW-1185">Reference proteome</keyword>
<dbReference type="Proteomes" id="UP000032142">
    <property type="component" value="Unassembled WGS sequence"/>
</dbReference>
<protein>
    <submittedName>
        <fullName evidence="1">Uncharacterized protein</fullName>
    </submittedName>
</protein>
<gene>
    <name evidence="1" type="ORF">F383_34176</name>
</gene>
<accession>A0A0B0N785</accession>
<reference evidence="2" key="1">
    <citation type="submission" date="2014-09" db="EMBL/GenBank/DDBJ databases">
        <authorList>
            <person name="Mudge J."/>
            <person name="Ramaraj T."/>
            <person name="Lindquist I.E."/>
            <person name="Bharti A.K."/>
            <person name="Sundararajan A."/>
            <person name="Cameron C.T."/>
            <person name="Woodward J.E."/>
            <person name="May G.D."/>
            <person name="Brubaker C."/>
            <person name="Broadhvest J."/>
            <person name="Wilkins T.A."/>
        </authorList>
    </citation>
    <scope>NUCLEOTIDE SEQUENCE</scope>
    <source>
        <strain evidence="2">cv. AKA8401</strain>
    </source>
</reference>
<evidence type="ECO:0000313" key="2">
    <source>
        <dbReference type="Proteomes" id="UP000032142"/>
    </source>
</evidence>
<evidence type="ECO:0000313" key="1">
    <source>
        <dbReference type="EMBL" id="KHG07709.1"/>
    </source>
</evidence>
<sequence length="64" mass="7681">MPITYQDNIAYFYSIYYSPKHTIFEYLYITKTSCQVKPNYMALTYTTTCTKITISSNHNYHIYI</sequence>
<dbReference type="EMBL" id="JRRC01480355">
    <property type="protein sequence ID" value="KHG07709.1"/>
    <property type="molecule type" value="Genomic_DNA"/>
</dbReference>
<comment type="caution">
    <text evidence="1">The sequence shown here is derived from an EMBL/GenBank/DDBJ whole genome shotgun (WGS) entry which is preliminary data.</text>
</comment>
<proteinExistence type="predicted"/>
<dbReference type="AlphaFoldDB" id="A0A0B0N785"/>